<gene>
    <name evidence="10" type="ORF">Q5P01_004118</name>
</gene>
<evidence type="ECO:0000313" key="11">
    <source>
        <dbReference type="Proteomes" id="UP001187415"/>
    </source>
</evidence>
<feature type="domain" description="Cystatin" evidence="9">
    <location>
        <begin position="3"/>
        <end position="100"/>
    </location>
</feature>
<dbReference type="SUPFAM" id="SSF54403">
    <property type="entry name" value="Cystatin/monellin"/>
    <property type="match status" value="1"/>
</dbReference>
<dbReference type="PANTHER" id="PTHR11414">
    <property type="entry name" value="CYSTATIN FAMILY MEMBER"/>
    <property type="match status" value="1"/>
</dbReference>
<name>A0AA88T0Y3_CHASR</name>
<dbReference type="Pfam" id="PF00031">
    <property type="entry name" value="Cystatin"/>
    <property type="match status" value="1"/>
</dbReference>
<keyword evidence="5" id="KW-0789">Thiol protease inhibitor</keyword>
<keyword evidence="4" id="KW-0646">Protease inhibitor</keyword>
<keyword evidence="11" id="KW-1185">Reference proteome</keyword>
<dbReference type="GO" id="GO:0071220">
    <property type="term" value="P:cellular response to bacterial lipoprotein"/>
    <property type="evidence" value="ECO:0007669"/>
    <property type="project" value="UniProtKB-ARBA"/>
</dbReference>
<protein>
    <recommendedName>
        <fullName evidence="7">Cystatin-B</fullName>
    </recommendedName>
    <alternativeName>
        <fullName evidence="8">Stefin-B</fullName>
    </alternativeName>
</protein>
<comment type="subcellular location">
    <subcellularLocation>
        <location evidence="1">Cytoplasm</location>
    </subcellularLocation>
</comment>
<dbReference type="InterPro" id="IPR001713">
    <property type="entry name" value="Prot_inh_stefin"/>
</dbReference>
<comment type="caution">
    <text evidence="10">The sequence shown here is derived from an EMBL/GenBank/DDBJ whole genome shotgun (WGS) entry which is preliminary data.</text>
</comment>
<dbReference type="SMART" id="SM00043">
    <property type="entry name" value="CY"/>
    <property type="match status" value="1"/>
</dbReference>
<evidence type="ECO:0000256" key="8">
    <source>
        <dbReference type="ARBA" id="ARBA00041437"/>
    </source>
</evidence>
<reference evidence="10" key="1">
    <citation type="submission" date="2023-07" db="EMBL/GenBank/DDBJ databases">
        <title>Chromosome-level Genome Assembly of Striped Snakehead (Channa striata).</title>
        <authorList>
            <person name="Liu H."/>
        </authorList>
    </citation>
    <scope>NUCLEOTIDE SEQUENCE</scope>
    <source>
        <strain evidence="10">Gz</strain>
        <tissue evidence="10">Muscle</tissue>
    </source>
</reference>
<evidence type="ECO:0000256" key="6">
    <source>
        <dbReference type="ARBA" id="ARBA00022859"/>
    </source>
</evidence>
<keyword evidence="3" id="KW-0963">Cytoplasm</keyword>
<dbReference type="InterPro" id="IPR046350">
    <property type="entry name" value="Cystatin_sf"/>
</dbReference>
<evidence type="ECO:0000256" key="2">
    <source>
        <dbReference type="ARBA" id="ARBA00009403"/>
    </source>
</evidence>
<evidence type="ECO:0000256" key="5">
    <source>
        <dbReference type="ARBA" id="ARBA00022704"/>
    </source>
</evidence>
<dbReference type="PRINTS" id="PR00295">
    <property type="entry name" value="STEFINA"/>
</dbReference>
<accession>A0AA88T0Y3</accession>
<keyword evidence="6" id="KW-0391">Immunity</keyword>
<organism evidence="10 11">
    <name type="scientific">Channa striata</name>
    <name type="common">Snakehead murrel</name>
    <name type="synonym">Ophicephalus striatus</name>
    <dbReference type="NCBI Taxonomy" id="64152"/>
    <lineage>
        <taxon>Eukaryota</taxon>
        <taxon>Metazoa</taxon>
        <taxon>Chordata</taxon>
        <taxon>Craniata</taxon>
        <taxon>Vertebrata</taxon>
        <taxon>Euteleostomi</taxon>
        <taxon>Actinopterygii</taxon>
        <taxon>Neopterygii</taxon>
        <taxon>Teleostei</taxon>
        <taxon>Neoteleostei</taxon>
        <taxon>Acanthomorphata</taxon>
        <taxon>Anabantaria</taxon>
        <taxon>Anabantiformes</taxon>
        <taxon>Channoidei</taxon>
        <taxon>Channidae</taxon>
        <taxon>Channa</taxon>
    </lineage>
</organism>
<dbReference type="GO" id="GO:0004869">
    <property type="term" value="F:cysteine-type endopeptidase inhibitor activity"/>
    <property type="evidence" value="ECO:0007669"/>
    <property type="project" value="UniProtKB-KW"/>
</dbReference>
<dbReference type="CDD" id="cd00042">
    <property type="entry name" value="CY"/>
    <property type="match status" value="1"/>
</dbReference>
<dbReference type="PANTHER" id="PTHR11414:SF21">
    <property type="entry name" value="CYSTATIN 14A, TANDEM DUPLICATE 1-RELATED"/>
    <property type="match status" value="1"/>
</dbReference>
<evidence type="ECO:0000259" key="9">
    <source>
        <dbReference type="SMART" id="SM00043"/>
    </source>
</evidence>
<sequence>MAQKPGAYGETKHATAEIQKYCDQVKKEIEEKTNQKFEHFKAEKFRSQVVKGTNYLVKIHVNGTSYIHVKLHHKLPCDGGAVVLMGVQENHTKDDPVAEF</sequence>
<comment type="similarity">
    <text evidence="2">Belongs to the cystatin family.</text>
</comment>
<dbReference type="AlphaFoldDB" id="A0AA88T0Y3"/>
<dbReference type="Gene3D" id="3.10.450.10">
    <property type="match status" value="1"/>
</dbReference>
<dbReference type="FunFam" id="3.10.450.10:FF:000001">
    <property type="entry name" value="Cystatin-A"/>
    <property type="match status" value="1"/>
</dbReference>
<dbReference type="InterPro" id="IPR000010">
    <property type="entry name" value="Cystatin_dom"/>
</dbReference>
<proteinExistence type="inferred from homology"/>
<evidence type="ECO:0000256" key="4">
    <source>
        <dbReference type="ARBA" id="ARBA00022690"/>
    </source>
</evidence>
<dbReference type="EMBL" id="JAUPFM010000002">
    <property type="protein sequence ID" value="KAK2859498.1"/>
    <property type="molecule type" value="Genomic_DNA"/>
</dbReference>
<evidence type="ECO:0000256" key="7">
    <source>
        <dbReference type="ARBA" id="ARBA00040677"/>
    </source>
</evidence>
<dbReference type="Proteomes" id="UP001187415">
    <property type="component" value="Unassembled WGS sequence"/>
</dbReference>
<evidence type="ECO:0000313" key="10">
    <source>
        <dbReference type="EMBL" id="KAK2859498.1"/>
    </source>
</evidence>
<evidence type="ECO:0000256" key="1">
    <source>
        <dbReference type="ARBA" id="ARBA00004496"/>
    </source>
</evidence>
<dbReference type="GO" id="GO:0002376">
    <property type="term" value="P:immune system process"/>
    <property type="evidence" value="ECO:0007669"/>
    <property type="project" value="UniProtKB-KW"/>
</dbReference>
<evidence type="ECO:0000256" key="3">
    <source>
        <dbReference type="ARBA" id="ARBA00022490"/>
    </source>
</evidence>
<dbReference type="GO" id="GO:0005829">
    <property type="term" value="C:cytosol"/>
    <property type="evidence" value="ECO:0007669"/>
    <property type="project" value="TreeGrafter"/>
</dbReference>